<dbReference type="RefSeq" id="WP_341985423.1">
    <property type="nucleotide sequence ID" value="NZ_JBBYAF010000038.1"/>
</dbReference>
<dbReference type="Pfam" id="PF04389">
    <property type="entry name" value="Peptidase_M28"/>
    <property type="match status" value="1"/>
</dbReference>
<evidence type="ECO:0000259" key="1">
    <source>
        <dbReference type="Pfam" id="PF04389"/>
    </source>
</evidence>
<reference evidence="2 3" key="1">
    <citation type="submission" date="2024-04" db="EMBL/GenBank/DDBJ databases">
        <title>Bacillus oryzaecorticis sp. nov., a moderately halophilic bacterium isolated from rice husks.</title>
        <authorList>
            <person name="Zhu H.-S."/>
        </authorList>
    </citation>
    <scope>NUCLEOTIDE SEQUENCE [LARGE SCALE GENOMIC DNA]</scope>
    <source>
        <strain evidence="2 3">ZC255</strain>
    </source>
</reference>
<keyword evidence="3" id="KW-1185">Reference proteome</keyword>
<feature type="domain" description="Peptidase M28" evidence="1">
    <location>
        <begin position="202"/>
        <end position="384"/>
    </location>
</feature>
<dbReference type="PANTHER" id="PTHR12147:SF26">
    <property type="entry name" value="PEPTIDASE M28 DOMAIN-CONTAINING PROTEIN"/>
    <property type="match status" value="1"/>
</dbReference>
<dbReference type="EMBL" id="JBBYAF010000038">
    <property type="protein sequence ID" value="MEL3973908.1"/>
    <property type="molecule type" value="Genomic_DNA"/>
</dbReference>
<dbReference type="InterPro" id="IPR045175">
    <property type="entry name" value="M28_fam"/>
</dbReference>
<dbReference type="Gene3D" id="3.50.30.30">
    <property type="match status" value="1"/>
</dbReference>
<evidence type="ECO:0000313" key="2">
    <source>
        <dbReference type="EMBL" id="MEL3973908.1"/>
    </source>
</evidence>
<dbReference type="SUPFAM" id="SSF53187">
    <property type="entry name" value="Zn-dependent exopeptidases"/>
    <property type="match status" value="1"/>
</dbReference>
<protein>
    <submittedName>
        <fullName evidence="2">DUF4910 domain-containing protein</fullName>
    </submittedName>
</protein>
<accession>A0ABU9KGC6</accession>
<dbReference type="Proteomes" id="UP001389717">
    <property type="component" value="Unassembled WGS sequence"/>
</dbReference>
<proteinExistence type="predicted"/>
<dbReference type="Gene3D" id="3.40.630.10">
    <property type="entry name" value="Zn peptidases"/>
    <property type="match status" value="1"/>
</dbReference>
<gene>
    <name evidence="2" type="ORF">AAEO50_16620</name>
</gene>
<dbReference type="PANTHER" id="PTHR12147">
    <property type="entry name" value="METALLOPEPTIDASE M28 FAMILY MEMBER"/>
    <property type="match status" value="1"/>
</dbReference>
<evidence type="ECO:0000313" key="3">
    <source>
        <dbReference type="Proteomes" id="UP001389717"/>
    </source>
</evidence>
<dbReference type="InterPro" id="IPR007484">
    <property type="entry name" value="Peptidase_M28"/>
</dbReference>
<organism evidence="2 3">
    <name type="scientific">Rossellomorea oryzaecorticis</name>
    <dbReference type="NCBI Taxonomy" id="1396505"/>
    <lineage>
        <taxon>Bacteria</taxon>
        <taxon>Bacillati</taxon>
        <taxon>Bacillota</taxon>
        <taxon>Bacilli</taxon>
        <taxon>Bacillales</taxon>
        <taxon>Bacillaceae</taxon>
        <taxon>Rossellomorea</taxon>
    </lineage>
</organism>
<name>A0ABU9KGC6_9BACI</name>
<comment type="caution">
    <text evidence="2">The sequence shown here is derived from an EMBL/GenBank/DDBJ whole genome shotgun (WGS) entry which is preliminary data.</text>
</comment>
<sequence>MSILQDRLMEHLSMLSHEIGCRPVGTAGNSAAADYIKKILSDIGAEVEDQEFEVPVWELAEAFLEINNERLDVTANTFSIPCETAGELVSFCTLDELESASDLQGKIALLYGELSKENYVPKGFTIYNPEHHKKAIGLLESKNPSAIITVQMQNGKRLPLISDWDFSIPSVTVSPETGLFIKECQTAKLVIKSKKSPGATRNIIGRIPGKVKEKIILAAHYDTVFNTNGAFDNASGVSIMLTLAEEIAKRKNWKTGFEFIAFSSEEYLGAGDEIYLKEYKEDLHNALAALNFDGIGQSLGTNNITLMSGSDELETRVKTIKNDFPAVHWTNPWYESNHYTFFSNGVPSIPFSCSGVSDLLHTTDDTLRWISPDKLSEVFSLAWNVLIDLQDKSAVWTRGSSS</sequence>